<gene>
    <name evidence="1" type="ORF">HNR06_004439</name>
</gene>
<sequence length="95" mass="11156">MAEIRRAEHRHPQLWPGIISEVLPTWEKYARNTKYSLWNDNLDSQPWTCCWECCGSPLMAKDFLDILVHAMRGSSAREIRARLRHLDDLHGLPFP</sequence>
<evidence type="ECO:0000313" key="1">
    <source>
        <dbReference type="EMBL" id="NYH54850.1"/>
    </source>
</evidence>
<name>A0A7Y9XHT2_9ACTN</name>
<protein>
    <submittedName>
        <fullName evidence="1">Uncharacterized protein</fullName>
    </submittedName>
</protein>
<accession>A0A7Y9XHT2</accession>
<proteinExistence type="predicted"/>
<reference evidence="1 2" key="1">
    <citation type="submission" date="2020-07" db="EMBL/GenBank/DDBJ databases">
        <title>Sequencing the genomes of 1000 actinobacteria strains.</title>
        <authorList>
            <person name="Klenk H.-P."/>
        </authorList>
    </citation>
    <scope>NUCLEOTIDE SEQUENCE [LARGE SCALE GENOMIC DNA]</scope>
    <source>
        <strain evidence="1 2">DSM 45278</strain>
    </source>
</reference>
<comment type="caution">
    <text evidence="1">The sequence shown here is derived from an EMBL/GenBank/DDBJ whole genome shotgun (WGS) entry which is preliminary data.</text>
</comment>
<dbReference type="Proteomes" id="UP000584931">
    <property type="component" value="Unassembled WGS sequence"/>
</dbReference>
<dbReference type="EMBL" id="JACCHL010000001">
    <property type="protein sequence ID" value="NYH54850.1"/>
    <property type="molecule type" value="Genomic_DNA"/>
</dbReference>
<organism evidence="1 2">
    <name type="scientific">Nocardiopsis sinuspersici</name>
    <dbReference type="NCBI Taxonomy" id="501010"/>
    <lineage>
        <taxon>Bacteria</taxon>
        <taxon>Bacillati</taxon>
        <taxon>Actinomycetota</taxon>
        <taxon>Actinomycetes</taxon>
        <taxon>Streptosporangiales</taxon>
        <taxon>Nocardiopsidaceae</taxon>
        <taxon>Nocardiopsis</taxon>
    </lineage>
</organism>
<evidence type="ECO:0000313" key="2">
    <source>
        <dbReference type="Proteomes" id="UP000584931"/>
    </source>
</evidence>
<dbReference type="AlphaFoldDB" id="A0A7Y9XHT2"/>